<evidence type="ECO:0000256" key="3">
    <source>
        <dbReference type="ARBA" id="ARBA00022728"/>
    </source>
</evidence>
<keyword evidence="6" id="KW-0175">Coiled coil</keyword>
<dbReference type="EMBL" id="CAKXYY010000015">
    <property type="protein sequence ID" value="CAH2354289.1"/>
    <property type="molecule type" value="Genomic_DNA"/>
</dbReference>
<dbReference type="AlphaFoldDB" id="A0A9P0QTJ4"/>
<name>A0A9P0QTJ4_9ASCO</name>
<sequence>MYVWERASRPSHFCGESGNSANSFRNCPSVDKDILDIFCCPFLSFPIYILTKEPDIDDEPTMQQRADVERLIREDMIIHAGNGLHPHTHSGDLNSINSNNTNPGQNNTIHPLVEQILPLSASGFHHSDNFASSPSPMLLHEIERYEEENGSTDFHAGTSPYGTLLTGGIDMTRYSEFTNEDEEGAEVDSINYHRLYTTLSYSALQNRNLDISSSASVTDDLVTIQQNHLRYAQKIENGLKTEVNKKRERIDEINRERKRRQVEDFKPVNDYLQERWKDGIKNVVELGIETGKQA</sequence>
<dbReference type="OrthoDB" id="205794at2759"/>
<dbReference type="Pfam" id="PF05700">
    <property type="entry name" value="BCAS2"/>
    <property type="match status" value="1"/>
</dbReference>
<accession>A0A9P0QTJ4</accession>
<keyword evidence="5" id="KW-0539">Nucleus</keyword>
<proteinExistence type="predicted"/>
<dbReference type="GO" id="GO:0005681">
    <property type="term" value="C:spliceosomal complex"/>
    <property type="evidence" value="ECO:0007669"/>
    <property type="project" value="UniProtKB-KW"/>
</dbReference>
<evidence type="ECO:0000256" key="5">
    <source>
        <dbReference type="ARBA" id="ARBA00023242"/>
    </source>
</evidence>
<dbReference type="GO" id="GO:0008380">
    <property type="term" value="P:RNA splicing"/>
    <property type="evidence" value="ECO:0007669"/>
    <property type="project" value="UniProtKB-KW"/>
</dbReference>
<keyword evidence="4" id="KW-0508">mRNA splicing</keyword>
<reference evidence="7" key="1">
    <citation type="submission" date="2022-03" db="EMBL/GenBank/DDBJ databases">
        <authorList>
            <person name="Legras J.-L."/>
            <person name="Devillers H."/>
            <person name="Grondin C."/>
        </authorList>
    </citation>
    <scope>NUCLEOTIDE SEQUENCE</scope>
    <source>
        <strain evidence="7">CLIB 1423</strain>
    </source>
</reference>
<evidence type="ECO:0000256" key="1">
    <source>
        <dbReference type="ARBA" id="ARBA00004123"/>
    </source>
</evidence>
<evidence type="ECO:0000256" key="6">
    <source>
        <dbReference type="SAM" id="Coils"/>
    </source>
</evidence>
<keyword evidence="8" id="KW-1185">Reference proteome</keyword>
<dbReference type="Proteomes" id="UP000837801">
    <property type="component" value="Unassembled WGS sequence"/>
</dbReference>
<protein>
    <submittedName>
        <fullName evidence="7">Uncharacterized protein</fullName>
    </submittedName>
</protein>
<comment type="subcellular location">
    <subcellularLocation>
        <location evidence="1">Nucleus</location>
    </subcellularLocation>
</comment>
<dbReference type="GO" id="GO:0006397">
    <property type="term" value="P:mRNA processing"/>
    <property type="evidence" value="ECO:0007669"/>
    <property type="project" value="UniProtKB-KW"/>
</dbReference>
<comment type="caution">
    <text evidence="7">The sequence shown here is derived from an EMBL/GenBank/DDBJ whole genome shotgun (WGS) entry which is preliminary data.</text>
</comment>
<evidence type="ECO:0000256" key="4">
    <source>
        <dbReference type="ARBA" id="ARBA00023187"/>
    </source>
</evidence>
<evidence type="ECO:0000313" key="8">
    <source>
        <dbReference type="Proteomes" id="UP000837801"/>
    </source>
</evidence>
<organism evidence="7 8">
    <name type="scientific">[Candida] railenensis</name>
    <dbReference type="NCBI Taxonomy" id="45579"/>
    <lineage>
        <taxon>Eukaryota</taxon>
        <taxon>Fungi</taxon>
        <taxon>Dikarya</taxon>
        <taxon>Ascomycota</taxon>
        <taxon>Saccharomycotina</taxon>
        <taxon>Pichiomycetes</taxon>
        <taxon>Debaryomycetaceae</taxon>
        <taxon>Kurtzmaniella</taxon>
    </lineage>
</organism>
<feature type="coiled-coil region" evidence="6">
    <location>
        <begin position="236"/>
        <end position="263"/>
    </location>
</feature>
<keyword evidence="3" id="KW-0747">Spliceosome</keyword>
<evidence type="ECO:0000256" key="2">
    <source>
        <dbReference type="ARBA" id="ARBA00022664"/>
    </source>
</evidence>
<dbReference type="InterPro" id="IPR008409">
    <property type="entry name" value="SPF27"/>
</dbReference>
<evidence type="ECO:0000313" key="7">
    <source>
        <dbReference type="EMBL" id="CAH2354289.1"/>
    </source>
</evidence>
<gene>
    <name evidence="7" type="ORF">CLIB1423_15S02806</name>
</gene>
<keyword evidence="2" id="KW-0507">mRNA processing</keyword>